<dbReference type="RefSeq" id="WP_377320982.1">
    <property type="nucleotide sequence ID" value="NZ_JBHSNF010000003.1"/>
</dbReference>
<protein>
    <submittedName>
        <fullName evidence="1">Uncharacterized protein</fullName>
    </submittedName>
</protein>
<keyword evidence="2" id="KW-1185">Reference proteome</keyword>
<evidence type="ECO:0000313" key="2">
    <source>
        <dbReference type="Proteomes" id="UP001596114"/>
    </source>
</evidence>
<proteinExistence type="predicted"/>
<accession>A0ABW0QRE2</accession>
<sequence>MTKHRANDTTGESEMEIEYSVLEYLYRHPQAADTLRGIVDWWLPQQRYESDSLRIEHVLGRLVAQGRLHCDRLPGGEVLYALDEHTRSPQPH</sequence>
<evidence type="ECO:0000313" key="1">
    <source>
        <dbReference type="EMBL" id="MFC5526864.1"/>
    </source>
</evidence>
<dbReference type="EMBL" id="JBHSNF010000003">
    <property type="protein sequence ID" value="MFC5526864.1"/>
    <property type="molecule type" value="Genomic_DNA"/>
</dbReference>
<gene>
    <name evidence="1" type="ORF">ACFPPA_14075</name>
</gene>
<dbReference type="Proteomes" id="UP001596114">
    <property type="component" value="Unassembled WGS sequence"/>
</dbReference>
<organism evidence="1 2">
    <name type="scientific">Rhodanobacter ginsengisoli</name>
    <dbReference type="NCBI Taxonomy" id="418646"/>
    <lineage>
        <taxon>Bacteria</taxon>
        <taxon>Pseudomonadati</taxon>
        <taxon>Pseudomonadota</taxon>
        <taxon>Gammaproteobacteria</taxon>
        <taxon>Lysobacterales</taxon>
        <taxon>Rhodanobacteraceae</taxon>
        <taxon>Rhodanobacter</taxon>
    </lineage>
</organism>
<name>A0ABW0QRE2_9GAMM</name>
<comment type="caution">
    <text evidence="1">The sequence shown here is derived from an EMBL/GenBank/DDBJ whole genome shotgun (WGS) entry which is preliminary data.</text>
</comment>
<reference evidence="2" key="1">
    <citation type="journal article" date="2019" name="Int. J. Syst. Evol. Microbiol.">
        <title>The Global Catalogue of Microorganisms (GCM) 10K type strain sequencing project: providing services to taxonomists for standard genome sequencing and annotation.</title>
        <authorList>
            <consortium name="The Broad Institute Genomics Platform"/>
            <consortium name="The Broad Institute Genome Sequencing Center for Infectious Disease"/>
            <person name="Wu L."/>
            <person name="Ma J."/>
        </authorList>
    </citation>
    <scope>NUCLEOTIDE SEQUENCE [LARGE SCALE GENOMIC DNA]</scope>
    <source>
        <strain evidence="2">CGMCC 1.16619</strain>
    </source>
</reference>